<evidence type="ECO:0000313" key="2">
    <source>
        <dbReference type="Proteomes" id="UP000510721"/>
    </source>
</evidence>
<reference evidence="1 2" key="1">
    <citation type="submission" date="2019-06" db="EMBL/GenBank/DDBJ databases">
        <title>Complete genome sequence of Ensifer mexicanus ITTG R7 isolated from nodules of Acacia angustissima (Mill.) Kuntze.</title>
        <authorList>
            <person name="Rincon-Rosales R."/>
            <person name="Rogel M.A."/>
            <person name="Guerrero G."/>
            <person name="Rincon-Molina C.I."/>
            <person name="Lopez-Lopez A."/>
            <person name="Martinez-Romero E."/>
        </authorList>
    </citation>
    <scope>NUCLEOTIDE SEQUENCE [LARGE SCALE GENOMIC DNA]</scope>
    <source>
        <strain evidence="1 2">ITTG R7</strain>
    </source>
</reference>
<accession>A0A859QRW2</accession>
<dbReference type="EMBL" id="CP041238">
    <property type="protein sequence ID" value="QLL62199.1"/>
    <property type="molecule type" value="Genomic_DNA"/>
</dbReference>
<protein>
    <submittedName>
        <fullName evidence="1">Uncharacterized protein</fullName>
    </submittedName>
</protein>
<dbReference type="RefSeq" id="WP_180938110.1">
    <property type="nucleotide sequence ID" value="NZ_CP041238.1"/>
</dbReference>
<gene>
    <name evidence="1" type="ORF">FKV68_12480</name>
</gene>
<name>A0A859QRW2_9HYPH</name>
<keyword evidence="2" id="KW-1185">Reference proteome</keyword>
<organism evidence="1 2">
    <name type="scientific">Sinorhizobium mexicanum</name>
    <dbReference type="NCBI Taxonomy" id="375549"/>
    <lineage>
        <taxon>Bacteria</taxon>
        <taxon>Pseudomonadati</taxon>
        <taxon>Pseudomonadota</taxon>
        <taxon>Alphaproteobacteria</taxon>
        <taxon>Hyphomicrobiales</taxon>
        <taxon>Rhizobiaceae</taxon>
        <taxon>Sinorhizobium/Ensifer group</taxon>
        <taxon>Sinorhizobium</taxon>
    </lineage>
</organism>
<evidence type="ECO:0000313" key="1">
    <source>
        <dbReference type="EMBL" id="QLL62199.1"/>
    </source>
</evidence>
<dbReference type="AlphaFoldDB" id="A0A859QRW2"/>
<dbReference type="Proteomes" id="UP000510721">
    <property type="component" value="Chromosome"/>
</dbReference>
<proteinExistence type="predicted"/>
<dbReference type="KEGG" id="emx:FKV68_12480"/>
<sequence length="76" mass="8903">MYVNRRLDAAERRIAEGARHVLIQREIILKLERLGSDTRIARQLLFTFEMNLAFYLVERDRLIGEMKAVTGKEPSN</sequence>